<accession>A0AAP5LRQ7</accession>
<dbReference type="EMBL" id="JAVDTR010000021">
    <property type="protein sequence ID" value="MDR6726935.1"/>
    <property type="molecule type" value="Genomic_DNA"/>
</dbReference>
<comment type="caution">
    <text evidence="1">The sequence shown here is derived from an EMBL/GenBank/DDBJ whole genome shotgun (WGS) entry which is preliminary data.</text>
</comment>
<protein>
    <recommendedName>
        <fullName evidence="3">Bacteriochlorophyll 4-vinyl reductase</fullName>
    </recommendedName>
</protein>
<reference evidence="1" key="1">
    <citation type="submission" date="2023-07" db="EMBL/GenBank/DDBJ databases">
        <title>Sorghum-associated microbial communities from plants grown in Nebraska, USA.</title>
        <authorList>
            <person name="Schachtman D."/>
        </authorList>
    </citation>
    <scope>NUCLEOTIDE SEQUENCE</scope>
    <source>
        <strain evidence="1">BE80</strain>
    </source>
</reference>
<name>A0AAP5LRQ7_PAEAM</name>
<dbReference type="RefSeq" id="WP_310145521.1">
    <property type="nucleotide sequence ID" value="NZ_JAVDTR010000021.1"/>
</dbReference>
<organism evidence="1 2">
    <name type="scientific">Paenibacillus amylolyticus</name>
    <dbReference type="NCBI Taxonomy" id="1451"/>
    <lineage>
        <taxon>Bacteria</taxon>
        <taxon>Bacillati</taxon>
        <taxon>Bacillota</taxon>
        <taxon>Bacilli</taxon>
        <taxon>Bacillales</taxon>
        <taxon>Paenibacillaceae</taxon>
        <taxon>Paenibacillus</taxon>
    </lineage>
</organism>
<dbReference type="AlphaFoldDB" id="A0AAP5LRQ7"/>
<evidence type="ECO:0000313" key="1">
    <source>
        <dbReference type="EMBL" id="MDR6726935.1"/>
    </source>
</evidence>
<dbReference type="Proteomes" id="UP001254832">
    <property type="component" value="Unassembled WGS sequence"/>
</dbReference>
<sequence>MSKHEKTNSLETIVVNALKVPGVKVNRQEFLTQILASKVSSNELLSALDKGPVDAGISVALLNKLAKSHIEKRTLQSTGISFATGLPGGIAMAATIPADTLQFFGVALRLAQELAYLFGHEDLWGEQGINSDRVKSELIIFLGVMFGVGGANSALKIISAKVAQQTLKKLPQRALMKTIYYPIVKKVAATIGVKVTKKTFAQGLSKAIPVLGGVISGGITYASMKPMGNRLRDELFKVVSNYSDNDFENDMENFKKEVIDIGSVEETEWDEVISEIRDEPAKKIESAADEILKFKNLLDLGIITGEEFEKKKNELLNM</sequence>
<evidence type="ECO:0000313" key="2">
    <source>
        <dbReference type="Proteomes" id="UP001254832"/>
    </source>
</evidence>
<evidence type="ECO:0008006" key="3">
    <source>
        <dbReference type="Google" id="ProtNLM"/>
    </source>
</evidence>
<gene>
    <name evidence="1" type="ORF">J2W91_005460</name>
</gene>
<proteinExistence type="predicted"/>